<evidence type="ECO:0000256" key="1">
    <source>
        <dbReference type="ARBA" id="ARBA00010699"/>
    </source>
</evidence>
<dbReference type="InterPro" id="IPR005794">
    <property type="entry name" value="Fmt"/>
</dbReference>
<dbReference type="AlphaFoldDB" id="A0A955L0J8"/>
<keyword evidence="4 5" id="KW-0648">Protein biosynthesis</keyword>
<name>A0A955L0J8_9BACT</name>
<dbReference type="InterPro" id="IPR036477">
    <property type="entry name" value="Formyl_transf_N_sf"/>
</dbReference>
<dbReference type="Pfam" id="PF00551">
    <property type="entry name" value="Formyl_trans_N"/>
    <property type="match status" value="1"/>
</dbReference>
<dbReference type="Proteomes" id="UP000775877">
    <property type="component" value="Unassembled WGS sequence"/>
</dbReference>
<feature type="binding site" evidence="5">
    <location>
        <begin position="125"/>
        <end position="128"/>
    </location>
    <ligand>
        <name>(6S)-5,6,7,8-tetrahydrofolate</name>
        <dbReference type="ChEBI" id="CHEBI:57453"/>
    </ligand>
</feature>
<comment type="similarity">
    <text evidence="1 5">Belongs to the Fmt family.</text>
</comment>
<feature type="domain" description="Formyl transferase C-terminal" evidence="7">
    <location>
        <begin position="224"/>
        <end position="319"/>
    </location>
</feature>
<dbReference type="NCBIfam" id="TIGR00460">
    <property type="entry name" value="fmt"/>
    <property type="match status" value="1"/>
</dbReference>
<evidence type="ECO:0000259" key="6">
    <source>
        <dbReference type="Pfam" id="PF00551"/>
    </source>
</evidence>
<proteinExistence type="inferred from homology"/>
<dbReference type="CDD" id="cd08704">
    <property type="entry name" value="Met_tRNA_FMT_C"/>
    <property type="match status" value="1"/>
</dbReference>
<dbReference type="InterPro" id="IPR005793">
    <property type="entry name" value="Formyl_trans_C"/>
</dbReference>
<dbReference type="InterPro" id="IPR011034">
    <property type="entry name" value="Formyl_transferase-like_C_sf"/>
</dbReference>
<dbReference type="SUPFAM" id="SSF53328">
    <property type="entry name" value="Formyltransferase"/>
    <property type="match status" value="1"/>
</dbReference>
<comment type="caution">
    <text evidence="8">The sequence shown here is derived from an EMBL/GenBank/DDBJ whole genome shotgun (WGS) entry which is preliminary data.</text>
</comment>
<evidence type="ECO:0000313" key="9">
    <source>
        <dbReference type="Proteomes" id="UP000775877"/>
    </source>
</evidence>
<evidence type="ECO:0000256" key="5">
    <source>
        <dbReference type="HAMAP-Rule" id="MF_00182"/>
    </source>
</evidence>
<evidence type="ECO:0000256" key="2">
    <source>
        <dbReference type="ARBA" id="ARBA00012261"/>
    </source>
</evidence>
<dbReference type="HAMAP" id="MF_00182">
    <property type="entry name" value="Formyl_trans"/>
    <property type="match status" value="1"/>
</dbReference>
<dbReference type="PANTHER" id="PTHR11138:SF5">
    <property type="entry name" value="METHIONYL-TRNA FORMYLTRANSFERASE, MITOCHONDRIAL"/>
    <property type="match status" value="1"/>
</dbReference>
<dbReference type="InterPro" id="IPR044135">
    <property type="entry name" value="Met-tRNA-FMT_C"/>
</dbReference>
<keyword evidence="3 5" id="KW-0808">Transferase</keyword>
<dbReference type="InterPro" id="IPR002376">
    <property type="entry name" value="Formyl_transf_N"/>
</dbReference>
<evidence type="ECO:0000256" key="3">
    <source>
        <dbReference type="ARBA" id="ARBA00022679"/>
    </source>
</evidence>
<feature type="domain" description="Formyl transferase N-terminal" evidence="6">
    <location>
        <begin position="2"/>
        <end position="193"/>
    </location>
</feature>
<organism evidence="8 9">
    <name type="scientific">Candidatus Dojkabacteria bacterium</name>
    <dbReference type="NCBI Taxonomy" id="2099670"/>
    <lineage>
        <taxon>Bacteria</taxon>
        <taxon>Candidatus Dojkabacteria</taxon>
    </lineage>
</organism>
<evidence type="ECO:0000259" key="7">
    <source>
        <dbReference type="Pfam" id="PF02911"/>
    </source>
</evidence>
<evidence type="ECO:0000256" key="4">
    <source>
        <dbReference type="ARBA" id="ARBA00022917"/>
    </source>
</evidence>
<dbReference type="GO" id="GO:0004479">
    <property type="term" value="F:methionyl-tRNA formyltransferase activity"/>
    <property type="evidence" value="ECO:0007669"/>
    <property type="project" value="UniProtKB-UniRule"/>
</dbReference>
<evidence type="ECO:0000313" key="8">
    <source>
        <dbReference type="EMBL" id="MCA9381107.1"/>
    </source>
</evidence>
<dbReference type="CDD" id="cd08646">
    <property type="entry name" value="FMT_core_Met-tRNA-FMT_N"/>
    <property type="match status" value="1"/>
</dbReference>
<reference evidence="8" key="2">
    <citation type="journal article" date="2021" name="Microbiome">
        <title>Successional dynamics and alternative stable states in a saline activated sludge microbial community over 9 years.</title>
        <authorList>
            <person name="Wang Y."/>
            <person name="Ye J."/>
            <person name="Ju F."/>
            <person name="Liu L."/>
            <person name="Boyd J.A."/>
            <person name="Deng Y."/>
            <person name="Parks D.H."/>
            <person name="Jiang X."/>
            <person name="Yin X."/>
            <person name="Woodcroft B.J."/>
            <person name="Tyson G.W."/>
            <person name="Hugenholtz P."/>
            <person name="Polz M.F."/>
            <person name="Zhang T."/>
        </authorList>
    </citation>
    <scope>NUCLEOTIDE SEQUENCE</scope>
    <source>
        <strain evidence="8">HKST-UBA13</strain>
    </source>
</reference>
<dbReference type="EMBL" id="JAGQLJ010000048">
    <property type="protein sequence ID" value="MCA9381107.1"/>
    <property type="molecule type" value="Genomic_DNA"/>
</dbReference>
<dbReference type="SUPFAM" id="SSF50486">
    <property type="entry name" value="FMT C-terminal domain-like"/>
    <property type="match status" value="1"/>
</dbReference>
<dbReference type="EC" id="2.1.2.9" evidence="2 5"/>
<dbReference type="Gene3D" id="3.40.50.12230">
    <property type="match status" value="1"/>
</dbReference>
<dbReference type="GO" id="GO:0005829">
    <property type="term" value="C:cytosol"/>
    <property type="evidence" value="ECO:0007669"/>
    <property type="project" value="TreeGrafter"/>
</dbReference>
<comment type="catalytic activity">
    <reaction evidence="5">
        <text>L-methionyl-tRNA(fMet) + (6R)-10-formyltetrahydrofolate = N-formyl-L-methionyl-tRNA(fMet) + (6S)-5,6,7,8-tetrahydrofolate + H(+)</text>
        <dbReference type="Rhea" id="RHEA:24380"/>
        <dbReference type="Rhea" id="RHEA-COMP:9952"/>
        <dbReference type="Rhea" id="RHEA-COMP:9953"/>
        <dbReference type="ChEBI" id="CHEBI:15378"/>
        <dbReference type="ChEBI" id="CHEBI:57453"/>
        <dbReference type="ChEBI" id="CHEBI:78530"/>
        <dbReference type="ChEBI" id="CHEBI:78844"/>
        <dbReference type="ChEBI" id="CHEBI:195366"/>
        <dbReference type="EC" id="2.1.2.9"/>
    </reaction>
</comment>
<sequence length="323" mass="36306">MKIKTIFIGTSEFAVPILNACLNHELLDLKAVITQPDRPVGRKQDMQAPPVKSELQITNYPARISSHSNAGGELQIEQPESIKEVADEILEKYKPELIIVASYGQIIPKSILNYPKYGCLNFHGSLLPKLRGAVPIQMSILNGLEKTGVTLQKMVFKMDEGPIISTREIALTGTETYESLTKTLAELSVEILNEDLRDWIDGTIEAKEQNEQEATYCYIKDTAKDKAEITADTSVEIAERMVRAFYPWPVAWITIKSGKNEGKRLKIFKSRISDLKSEENALTVSMDDNNLVLKLKDGCLIMEEVQLEGKDKRSGEDYLWLVD</sequence>
<reference evidence="8" key="1">
    <citation type="submission" date="2020-04" db="EMBL/GenBank/DDBJ databases">
        <authorList>
            <person name="Zhang T."/>
        </authorList>
    </citation>
    <scope>NUCLEOTIDE SEQUENCE</scope>
    <source>
        <strain evidence="8">HKST-UBA13</strain>
    </source>
</reference>
<accession>A0A955L0J8</accession>
<dbReference type="Pfam" id="PF02911">
    <property type="entry name" value="Formyl_trans_C"/>
    <property type="match status" value="1"/>
</dbReference>
<comment type="function">
    <text evidence="5">Attaches a formyl group to the free amino group of methionyl-tRNA(fMet). The formyl group appears to play a dual role in the initiator identity of N-formylmethionyl-tRNA by promoting its recognition by IF2 and preventing the misappropriation of this tRNA by the elongation apparatus.</text>
</comment>
<dbReference type="PANTHER" id="PTHR11138">
    <property type="entry name" value="METHIONYL-TRNA FORMYLTRANSFERASE"/>
    <property type="match status" value="1"/>
</dbReference>
<dbReference type="InterPro" id="IPR041711">
    <property type="entry name" value="Met-tRNA-FMT_N"/>
</dbReference>
<gene>
    <name evidence="5 8" type="primary">fmt</name>
    <name evidence="8" type="ORF">KC678_02485</name>
</gene>
<protein>
    <recommendedName>
        <fullName evidence="2 5">Methionyl-tRNA formyltransferase</fullName>
        <ecNumber evidence="2 5">2.1.2.9</ecNumber>
    </recommendedName>
</protein>